<keyword evidence="4" id="KW-1185">Reference proteome</keyword>
<evidence type="ECO:0000256" key="1">
    <source>
        <dbReference type="SAM" id="MobiDB-lite"/>
    </source>
</evidence>
<dbReference type="SUPFAM" id="SSF56801">
    <property type="entry name" value="Acetyl-CoA synthetase-like"/>
    <property type="match status" value="1"/>
</dbReference>
<organism evidence="3 4">
    <name type="scientific">Actinomadura rubrobrunea</name>
    <dbReference type="NCBI Taxonomy" id="115335"/>
    <lineage>
        <taxon>Bacteria</taxon>
        <taxon>Bacillati</taxon>
        <taxon>Actinomycetota</taxon>
        <taxon>Actinomycetes</taxon>
        <taxon>Streptosporangiales</taxon>
        <taxon>Thermomonosporaceae</taxon>
        <taxon>Actinomadura</taxon>
    </lineage>
</organism>
<accession>A0A9W6UU39</accession>
<sequence>MTVAAMLAARAADDRPGLRRAEGGRARTWRQTVAECAARAAWLAARPRPADRPVHVGALLDNVPEMVFLLGGAALSGSVLVALNTTRSAVEPAGDAARADCDLLVTEAAHADLAAAVGAATGRPATSTPTRSPPSCAAAPTWAPSGRPGTRGSPGSCPPPRPTRSSSGGWPARAGAPATRCGGGPAGNWSTAG</sequence>
<comment type="caution">
    <text evidence="3">The sequence shown here is derived from an EMBL/GenBank/DDBJ whole genome shotgun (WGS) entry which is preliminary data.</text>
</comment>
<feature type="compositionally biased region" description="Low complexity" evidence="1">
    <location>
        <begin position="122"/>
        <end position="155"/>
    </location>
</feature>
<gene>
    <name evidence="3" type="ORF">Arub01_06920</name>
</gene>
<protein>
    <recommendedName>
        <fullName evidence="2">AMP-dependent synthetase/ligase domain-containing protein</fullName>
    </recommendedName>
</protein>
<dbReference type="RefSeq" id="WP_067906988.1">
    <property type="nucleotide sequence ID" value="NZ_BSRZ01000001.1"/>
</dbReference>
<dbReference type="EMBL" id="BSRZ01000001">
    <property type="protein sequence ID" value="GLW62448.1"/>
    <property type="molecule type" value="Genomic_DNA"/>
</dbReference>
<feature type="region of interest" description="Disordered" evidence="1">
    <location>
        <begin position="122"/>
        <end position="193"/>
    </location>
</feature>
<dbReference type="InterPro" id="IPR042099">
    <property type="entry name" value="ANL_N_sf"/>
</dbReference>
<dbReference type="Proteomes" id="UP001165124">
    <property type="component" value="Unassembled WGS sequence"/>
</dbReference>
<dbReference type="AlphaFoldDB" id="A0A9W6UU39"/>
<feature type="domain" description="AMP-dependent synthetase/ligase" evidence="2">
    <location>
        <begin position="12"/>
        <end position="122"/>
    </location>
</feature>
<evidence type="ECO:0000259" key="2">
    <source>
        <dbReference type="Pfam" id="PF00501"/>
    </source>
</evidence>
<name>A0A9W6UU39_9ACTN</name>
<reference evidence="3" key="1">
    <citation type="submission" date="2023-02" db="EMBL/GenBank/DDBJ databases">
        <title>Actinomadura rubrobrunea NBRC 14622.</title>
        <authorList>
            <person name="Ichikawa N."/>
            <person name="Sato H."/>
            <person name="Tonouchi N."/>
        </authorList>
    </citation>
    <scope>NUCLEOTIDE SEQUENCE</scope>
    <source>
        <strain evidence="3">NBRC 14622</strain>
    </source>
</reference>
<proteinExistence type="predicted"/>
<dbReference type="Gene3D" id="3.40.50.12780">
    <property type="entry name" value="N-terminal domain of ligase-like"/>
    <property type="match status" value="1"/>
</dbReference>
<evidence type="ECO:0000313" key="3">
    <source>
        <dbReference type="EMBL" id="GLW62448.1"/>
    </source>
</evidence>
<dbReference type="Pfam" id="PF00501">
    <property type="entry name" value="AMP-binding"/>
    <property type="match status" value="1"/>
</dbReference>
<dbReference type="InterPro" id="IPR000873">
    <property type="entry name" value="AMP-dep_synth/lig_dom"/>
</dbReference>
<evidence type="ECO:0000313" key="4">
    <source>
        <dbReference type="Proteomes" id="UP001165124"/>
    </source>
</evidence>